<dbReference type="Proteomes" id="UP000279259">
    <property type="component" value="Unassembled WGS sequence"/>
</dbReference>
<dbReference type="OrthoDB" id="10420822at2759"/>
<keyword evidence="2" id="KW-0472">Membrane</keyword>
<proteinExistence type="predicted"/>
<sequence length="508" mass="56781">MSSCTALTHDNRSHSSTSLVSLFSNASVLSNYIATYGTTALVSVMMVFLKASSCHRQDQADRAKICGESWDRTGQDGVRKASHISVPVTVHARDGKMRLTLEAVEQVKQEVGRLAQDLLSAADPEFGRKGLDISLFQRRFETICPITPILVNGLELQEIHPSFTVAHEAGAIDCPEVWDVIAALRDALTWSIDSNDEFELLVRSVDLDRTATAVDDDHPILSGEGTSARAARWFNDPTNEENPQPKIVWVDWSQRRNEACEEVDPMHKEGNRFKTLHTQAGVWRRGPIPDVVLTISVADSEYQAWEWESIRQKNEKECQADVEAHLESLARSEATRLRVCCPTYNKPVTTMSTDSATPTTLSAVPKLRGNANYIEWREAIEEQLLAHDLLDIVEGTEEEPFGQKGVRKRRAGSVMPTGGTGDPGDAPKALSAVEVKQWKDWSKRESKAQAWLRMTCTEGPKRSIMGMLSAHEMWSTWRTLTWFVPLSDRDSFSKPLPPSASCQPIRRR</sequence>
<feature type="region of interest" description="Disordered" evidence="1">
    <location>
        <begin position="400"/>
        <end position="428"/>
    </location>
</feature>
<evidence type="ECO:0000313" key="4">
    <source>
        <dbReference type="Proteomes" id="UP000279259"/>
    </source>
</evidence>
<keyword evidence="4" id="KW-1185">Reference proteome</keyword>
<accession>A0A427YPC2</accession>
<feature type="transmembrane region" description="Helical" evidence="2">
    <location>
        <begin position="29"/>
        <end position="49"/>
    </location>
</feature>
<organism evidence="3 4">
    <name type="scientific">Saitozyma podzolica</name>
    <dbReference type="NCBI Taxonomy" id="1890683"/>
    <lineage>
        <taxon>Eukaryota</taxon>
        <taxon>Fungi</taxon>
        <taxon>Dikarya</taxon>
        <taxon>Basidiomycota</taxon>
        <taxon>Agaricomycotina</taxon>
        <taxon>Tremellomycetes</taxon>
        <taxon>Tremellales</taxon>
        <taxon>Trimorphomycetaceae</taxon>
        <taxon>Saitozyma</taxon>
    </lineage>
</organism>
<reference evidence="3 4" key="1">
    <citation type="submission" date="2018-11" db="EMBL/GenBank/DDBJ databases">
        <title>Genome sequence of Saitozyma podzolica DSM 27192.</title>
        <authorList>
            <person name="Aliyu H."/>
            <person name="Gorte O."/>
            <person name="Ochsenreither K."/>
        </authorList>
    </citation>
    <scope>NUCLEOTIDE SEQUENCE [LARGE SCALE GENOMIC DNA]</scope>
    <source>
        <strain evidence="3 4">DSM 27192</strain>
    </source>
</reference>
<keyword evidence="2" id="KW-1133">Transmembrane helix</keyword>
<gene>
    <name evidence="3" type="ORF">EHS25_008389</name>
</gene>
<evidence type="ECO:0000256" key="1">
    <source>
        <dbReference type="SAM" id="MobiDB-lite"/>
    </source>
</evidence>
<protein>
    <submittedName>
        <fullName evidence="3">Uncharacterized protein</fullName>
    </submittedName>
</protein>
<dbReference type="STRING" id="1890683.A0A427YPC2"/>
<dbReference type="AlphaFoldDB" id="A0A427YPC2"/>
<evidence type="ECO:0000256" key="2">
    <source>
        <dbReference type="SAM" id="Phobius"/>
    </source>
</evidence>
<evidence type="ECO:0000313" key="3">
    <source>
        <dbReference type="EMBL" id="RSH92943.1"/>
    </source>
</evidence>
<comment type="caution">
    <text evidence="3">The sequence shown here is derived from an EMBL/GenBank/DDBJ whole genome shotgun (WGS) entry which is preliminary data.</text>
</comment>
<name>A0A427YPC2_9TREE</name>
<keyword evidence="2" id="KW-0812">Transmembrane</keyword>
<dbReference type="EMBL" id="RSCD01000005">
    <property type="protein sequence ID" value="RSH92943.1"/>
    <property type="molecule type" value="Genomic_DNA"/>
</dbReference>